<dbReference type="GO" id="GO:0030620">
    <property type="term" value="F:U2 snRNA binding"/>
    <property type="evidence" value="ECO:0007669"/>
    <property type="project" value="TreeGrafter"/>
</dbReference>
<dbReference type="PANTHER" id="PTHR11140:SF0">
    <property type="entry name" value="PRE-MRNA-PROCESSING-SPLICING FACTOR 8"/>
    <property type="match status" value="1"/>
</dbReference>
<evidence type="ECO:0000256" key="6">
    <source>
        <dbReference type="ARBA" id="ARBA00023242"/>
    </source>
</evidence>
<dbReference type="InterPro" id="IPR021983">
    <property type="entry name" value="PRP8_domainIV"/>
</dbReference>
<evidence type="ECO:0000256" key="4">
    <source>
        <dbReference type="ARBA" id="ARBA00022884"/>
    </source>
</evidence>
<dbReference type="FunFam" id="3.40.140.10:FF:000002">
    <property type="entry name" value="Pre-mRNA-processing-splicing factor 8"/>
    <property type="match status" value="1"/>
</dbReference>
<evidence type="ECO:0000259" key="8">
    <source>
        <dbReference type="PROSITE" id="PS50249"/>
    </source>
</evidence>
<evidence type="ECO:0000313" key="9">
    <source>
        <dbReference type="EMBL" id="EHH57563.1"/>
    </source>
</evidence>
<dbReference type="PROSITE" id="PS50249">
    <property type="entry name" value="MPN"/>
    <property type="match status" value="1"/>
</dbReference>
<dbReference type="GO" id="GO:0071013">
    <property type="term" value="C:catalytic step 2 spliceosome"/>
    <property type="evidence" value="ECO:0007669"/>
    <property type="project" value="TreeGrafter"/>
</dbReference>
<dbReference type="InterPro" id="IPR019580">
    <property type="entry name" value="Prp8_U6-snRNA-bd"/>
</dbReference>
<dbReference type="EMBL" id="CM001291">
    <property type="protein sequence ID" value="EHH57563.1"/>
    <property type="molecule type" value="Genomic_DNA"/>
</dbReference>
<keyword evidence="3" id="KW-0747">Spliceosome</keyword>
<feature type="region of interest" description="Disordered" evidence="7">
    <location>
        <begin position="1"/>
        <end position="20"/>
    </location>
</feature>
<feature type="domain" description="MPN" evidence="8">
    <location>
        <begin position="1872"/>
        <end position="2009"/>
    </location>
</feature>
<dbReference type="FunFam" id="3.90.1570.40:FF:000001">
    <property type="entry name" value="Pre-mRNA-processing-splicing factor 8"/>
    <property type="match status" value="1"/>
</dbReference>
<keyword evidence="5" id="KW-0508">mRNA splicing</keyword>
<dbReference type="PANTHER" id="PTHR11140">
    <property type="entry name" value="PRE-MRNA SPLICING FACTOR PRP8"/>
    <property type="match status" value="1"/>
</dbReference>
<gene>
    <name evidence="9" type="ORF">EGM_07229</name>
</gene>
<name>G7PSZ7_MACFA</name>
<keyword evidence="4" id="KW-0694">RNA-binding</keyword>
<dbReference type="GO" id="GO:0097157">
    <property type="term" value="F:pre-mRNA intronic binding"/>
    <property type="evidence" value="ECO:0007669"/>
    <property type="project" value="TreeGrafter"/>
</dbReference>
<evidence type="ECO:0000256" key="7">
    <source>
        <dbReference type="SAM" id="MobiDB-lite"/>
    </source>
</evidence>
<dbReference type="SUPFAM" id="SSF53098">
    <property type="entry name" value="Ribonuclease H-like"/>
    <property type="match status" value="2"/>
</dbReference>
<dbReference type="InterPro" id="IPR042516">
    <property type="entry name" value="Prp8_U5-snRNA-bd_sf"/>
</dbReference>
<dbReference type="GO" id="GO:0030623">
    <property type="term" value="F:U5 snRNA binding"/>
    <property type="evidence" value="ECO:0007669"/>
    <property type="project" value="InterPro"/>
</dbReference>
<dbReference type="GO" id="GO:0017070">
    <property type="term" value="F:U6 snRNA binding"/>
    <property type="evidence" value="ECO:0007669"/>
    <property type="project" value="InterPro"/>
</dbReference>
<dbReference type="Gene3D" id="3.90.1570.40">
    <property type="match status" value="1"/>
</dbReference>
<evidence type="ECO:0000256" key="1">
    <source>
        <dbReference type="ARBA" id="ARBA00004123"/>
    </source>
</evidence>
<dbReference type="eggNOG" id="KOG1795">
    <property type="taxonomic scope" value="Eukaryota"/>
</dbReference>
<dbReference type="Pfam" id="PF01398">
    <property type="entry name" value="JAB"/>
    <property type="match status" value="1"/>
</dbReference>
<dbReference type="GO" id="GO:0008237">
    <property type="term" value="F:metallopeptidase activity"/>
    <property type="evidence" value="ECO:0007669"/>
    <property type="project" value="InterPro"/>
</dbReference>
<dbReference type="Pfam" id="PF08083">
    <property type="entry name" value="PROCN"/>
    <property type="match status" value="1"/>
</dbReference>
<dbReference type="InterPro" id="IPR037518">
    <property type="entry name" value="MPN"/>
</dbReference>
<dbReference type="GO" id="GO:0030619">
    <property type="term" value="F:U1 snRNA binding"/>
    <property type="evidence" value="ECO:0007669"/>
    <property type="project" value="TreeGrafter"/>
</dbReference>
<dbReference type="GO" id="GO:0005682">
    <property type="term" value="C:U5 snRNP"/>
    <property type="evidence" value="ECO:0007669"/>
    <property type="project" value="TreeGrafter"/>
</dbReference>
<dbReference type="InterPro" id="IPR012337">
    <property type="entry name" value="RNaseH-like_sf"/>
</dbReference>
<dbReference type="InterPro" id="IPR027652">
    <property type="entry name" value="PRP8"/>
</dbReference>
<dbReference type="InterPro" id="IPR012591">
    <property type="entry name" value="PRO8NT"/>
</dbReference>
<dbReference type="CDD" id="cd08056">
    <property type="entry name" value="MPN_PRP8"/>
    <property type="match status" value="1"/>
</dbReference>
<dbReference type="InterPro" id="IPR019581">
    <property type="entry name" value="Prp8_U5-snRNA-bd"/>
</dbReference>
<keyword evidence="2" id="KW-0507">mRNA processing</keyword>
<dbReference type="InterPro" id="IPR019582">
    <property type="entry name" value="RRM_spliceosomal_PrP8"/>
</dbReference>
<sequence>MAGVFPYRGPGNPVPGPLAPLPDYMSEEKLQEKRKWQQLQAKRYAEKRKFGFVDAQKEDMPPEHVRKIIRDHGDMTNRKFRHDKRVYLGALKYMPHAVLKLLENMPMPWEQIRDVPVLYHITGAISFVNEIPWVIEPVYISQWGSMWIMMRREKRDRRHFKRMRFPPFDDEEPPLDYADNILDVEPLEAIQLELDPEEDAPVLDWFYDHQPLRDSRKYVNGSTYQRWQFTLPMMSTLYRLANQLLTDLVDDNYFYLFDLKAFFTSKALNMAIPGGPKFEPLVRDINLQDEDWNEFNDINKIIIRQPIRTEYKIAFPYLYNNLPHHVHLTWYHTPNVVFIKTEDPDLPAFYFDPLINPISHRHSVKSQEPLPDDDEEFELPEFVEPFLKDTPLYTDNTANGIALLWAPRPFNLRSGRTRRALDIPLVKNWYREHCPAGQPVKVRVSYQKLLKYYVLNALKHRPPKAQKKRYLFRSFKATKFFQSTKLDWVEVGLQVCRQGYNMLNLLIHRKNLNYLHLDYNFNLKPVKTLTTKERKKSRFGNAFHLCREVLRLTKLVVDSHVQYRLGNVDAFQLADGLQYIFAHVGQLTGMYRYKYKLMRQIRMCKDLKHLIYYRFNTGPVGKGPGCGFWAAGWRVWLFFMRGITPLLERWLGNLLARQFEGRHSKGVAKTVTKQRVESHFDLELRAAVMHDILDMMPEGIKQNKARTILQHLSEAWRCWKANIPWKVPGLPTPIENMILRYVKAKADWWTNTAHYNRERIRRGATVDKTVCKKNLGRLTRLYLKAEQERQHNYLKDGPYITAEEAVAVYTTTVHWLESRRFSPIPFPPLSYKHDTKLLILALERLKEAYSVKSRLNQSQREELGLIEQAYDNPHEALSRIKRHLLTQRAFKEVGIEFMDLYSHLVPVYDVEPLEKITDAYLDQYLWYEADKRRLFPPWIKPADTEPPPLLVYKWCQGINNLQDVWETSEGECNVMLESRFEKMYEKIDLTLLNRLLRLIVDHNIADYMTAKNNVVINYKDMNHTNSYGIIRGLQFASFIVQYYGLVMDLLVLGLHRASEMAGPPQMPNDFLSFQDIATEAAHPIRLFCRYIDRIHIFFRFTADEARDLIQRYLTEHPDPNNENIVGYNNKKCWPRDARMRLMKHDVNLGRAVFWDIKNRLPRSVTTVQWENSFVSVYSKDNPNLLFNMCGFECRILPKCRTSYEEFTHKDGVWNLQNEVTKERTAQCFLRVDDESMQRFHNRVRQILMASGSTTFTKIVNKWNTALIGLMTYFREAVVNTQELLDLLVKCENKIQTRIKIGLNSKMPSRFPPVVFYTPKELGGLGMLSMGHVLIPQSDLRWSKQTDVGITHFRSGMSHEEDQLIPNLYRYIQPWESEFIDSQRVWAEYALKRQEAIAQNRRLTLEDLEDSWDRGIPRINTLFQKDRHTLAYDKGWRVRTDFKQYQVLKQNPFWWTHQRHDGKLWNLNNYRTDMIQALGGVEGILEHTLFKGTYFPTWEGLFWEKASGFEESMKWKKLTNAQRSGLNQIPNRRFTLWWSPTINRANVYVGFQVQLDLTGIFMHGKIPTLKISLIQIFRAHLWQKIHESIVMDLCQVFDQELDALEIETVQKETIHPRKSYKMNSSCADILLFASYKWNVSRPSLLADSKDVMDSTTTQKYWIDIQLRWGDYDSHDIERYARAKFLDYTTDNMSIYPSPTGVLIAIDLAYNLHSAYGNWFPGSKPLIQQAMAKIMKANPALYVLRERIRKGLQLYSSEPTEPYLSSQNYGELFSNQIIWFVDDTNVYRVTIHKTFEGNLTTKPINGAIFIFNPRTGQLFLKIIHTSVWAGQKRLGQAFSRLILILRALHVNNDRAKVILKPDKTTITEPHHIWPTLTDEEWIKVEVQLKDLILADYGKKNIAGYLYGVSPPDNPQVKEIRCIVMVPQWGTHQTVHLPGQLPQHEYLKEMEPLGWIHTQPNESPQLSPQDVTTHAKIMADNPSWDGEKTIIITCSFTPGSCTLTAYKLTPSGYEWGRQNTDKGNNPKGYLPSHYERVQMLLSDRFLGFFMVPAQSSWNYNFMGVRHDPNMKYELQLANPKEFYHEVHRPSHFLNFALLQEGEVYSADREDLYA</sequence>
<evidence type="ECO:0000256" key="3">
    <source>
        <dbReference type="ARBA" id="ARBA00022728"/>
    </source>
</evidence>
<dbReference type="Gene3D" id="3.40.140.10">
    <property type="entry name" value="Cytidine Deaminase, domain 2"/>
    <property type="match status" value="1"/>
</dbReference>
<accession>G7PSZ7</accession>
<dbReference type="Gene3D" id="3.30.43.40">
    <property type="entry name" value="Pre-mRNA-processing-splicing factor 8, U5-snRNA-binding domain"/>
    <property type="match status" value="1"/>
</dbReference>
<dbReference type="Pfam" id="PF12134">
    <property type="entry name" value="PRP8_domainIV"/>
    <property type="match status" value="2"/>
</dbReference>
<comment type="subcellular location">
    <subcellularLocation>
        <location evidence="1">Nucleus</location>
    </subcellularLocation>
</comment>
<dbReference type="Pfam" id="PF08084">
    <property type="entry name" value="PROCT"/>
    <property type="match status" value="1"/>
</dbReference>
<evidence type="ECO:0000256" key="5">
    <source>
        <dbReference type="ARBA" id="ARBA00023187"/>
    </source>
</evidence>
<organism>
    <name type="scientific">Macaca fascicularis</name>
    <name type="common">Crab-eating macaque</name>
    <name type="synonym">Cynomolgus monkey</name>
    <dbReference type="NCBI Taxonomy" id="9541"/>
    <lineage>
        <taxon>Eukaryota</taxon>
        <taxon>Metazoa</taxon>
        <taxon>Chordata</taxon>
        <taxon>Craniata</taxon>
        <taxon>Vertebrata</taxon>
        <taxon>Euteleostomi</taxon>
        <taxon>Mammalia</taxon>
        <taxon>Eutheria</taxon>
        <taxon>Euarchontoglires</taxon>
        <taxon>Primates</taxon>
        <taxon>Haplorrhini</taxon>
        <taxon>Catarrhini</taxon>
        <taxon>Cercopithecidae</taxon>
        <taxon>Cercopithecinae</taxon>
        <taxon>Macaca</taxon>
    </lineage>
</organism>
<dbReference type="InterPro" id="IPR012592">
    <property type="entry name" value="PROCN"/>
</dbReference>
<protein>
    <submittedName>
        <fullName evidence="9">Splicing factor Prp8</fullName>
    </submittedName>
</protein>
<dbReference type="GO" id="GO:0000244">
    <property type="term" value="P:spliceosomal tri-snRNP complex assembly"/>
    <property type="evidence" value="ECO:0007669"/>
    <property type="project" value="TreeGrafter"/>
</dbReference>
<reference evidence="9" key="1">
    <citation type="journal article" date="2011" name="Nat. Biotechnol.">
        <title>Genome sequencing and comparison of two nonhuman primate animal models, the cynomolgus and Chinese rhesus macaques.</title>
        <authorList>
            <person name="Yan G."/>
            <person name="Zhang G."/>
            <person name="Fang X."/>
            <person name="Zhang Y."/>
            <person name="Li C."/>
            <person name="Ling F."/>
            <person name="Cooper D.N."/>
            <person name="Li Q."/>
            <person name="Li Y."/>
            <person name="van Gool A.J."/>
            <person name="Du H."/>
            <person name="Chen J."/>
            <person name="Chen R."/>
            <person name="Zhang P."/>
            <person name="Huang Z."/>
            <person name="Thompson J.R."/>
            <person name="Meng Y."/>
            <person name="Bai Y."/>
            <person name="Wang J."/>
            <person name="Zhuo M."/>
            <person name="Wang T."/>
            <person name="Huang Y."/>
            <person name="Wei L."/>
            <person name="Li J."/>
            <person name="Wang Z."/>
            <person name="Hu H."/>
            <person name="Yang P."/>
            <person name="Le L."/>
            <person name="Stenson P.D."/>
            <person name="Li B."/>
            <person name="Liu X."/>
            <person name="Ball E.V."/>
            <person name="An N."/>
            <person name="Huang Q."/>
            <person name="Zhang Y."/>
            <person name="Fan W."/>
            <person name="Zhang X."/>
            <person name="Li Y."/>
            <person name="Wang W."/>
            <person name="Katze M.G."/>
            <person name="Su B."/>
            <person name="Nielsen R."/>
            <person name="Yang H."/>
            <person name="Wang J."/>
            <person name="Wang X."/>
            <person name="Wang J."/>
        </authorList>
    </citation>
    <scope>NUCLEOTIDE SEQUENCE [LARGE SCALE GENOMIC DNA]</scope>
    <source>
        <strain evidence="9">CE-4</strain>
    </source>
</reference>
<dbReference type="Pfam" id="PF08082">
    <property type="entry name" value="PRO8NT"/>
    <property type="match status" value="1"/>
</dbReference>
<dbReference type="Pfam" id="PF10598">
    <property type="entry name" value="RRM_4"/>
    <property type="match status" value="1"/>
</dbReference>
<keyword evidence="6" id="KW-0539">Nucleus</keyword>
<evidence type="ECO:0000256" key="2">
    <source>
        <dbReference type="ARBA" id="ARBA00022664"/>
    </source>
</evidence>
<proteinExistence type="predicted"/>
<dbReference type="Pfam" id="PF10597">
    <property type="entry name" value="U5_2-snRNA_bdg"/>
    <property type="match status" value="1"/>
</dbReference>
<dbReference type="SMART" id="SM00232">
    <property type="entry name" value="JAB_MPN"/>
    <property type="match status" value="1"/>
</dbReference>
<dbReference type="FunFam" id="3.30.43.40:FF:000001">
    <property type="entry name" value="Pre-mRNA-processing-splicing factor 8"/>
    <property type="match status" value="1"/>
</dbReference>
<dbReference type="Proteomes" id="UP000009130">
    <property type="component" value="Chromosome 16"/>
</dbReference>
<dbReference type="InterPro" id="IPR012984">
    <property type="entry name" value="PROCT"/>
</dbReference>
<dbReference type="InterPro" id="IPR000555">
    <property type="entry name" value="JAMM/MPN+_dom"/>
</dbReference>
<dbReference type="Pfam" id="PF10596">
    <property type="entry name" value="U6-snRNA_bdg"/>
    <property type="match status" value="1"/>
</dbReference>